<keyword evidence="1" id="KW-0175">Coiled coil</keyword>
<evidence type="ECO:0000256" key="2">
    <source>
        <dbReference type="SAM" id="MobiDB-lite"/>
    </source>
</evidence>
<feature type="region of interest" description="Disordered" evidence="2">
    <location>
        <begin position="184"/>
        <end position="221"/>
    </location>
</feature>
<feature type="compositionally biased region" description="Polar residues" evidence="2">
    <location>
        <begin position="357"/>
        <end position="379"/>
    </location>
</feature>
<dbReference type="OrthoDB" id="6015928at2759"/>
<feature type="region of interest" description="Disordered" evidence="2">
    <location>
        <begin position="328"/>
        <end position="409"/>
    </location>
</feature>
<dbReference type="EMBL" id="CACRXK020024941">
    <property type="protein sequence ID" value="CAB4039090.1"/>
    <property type="molecule type" value="Genomic_DNA"/>
</dbReference>
<dbReference type="SUPFAM" id="SSF52266">
    <property type="entry name" value="SGNH hydrolase"/>
    <property type="match status" value="1"/>
</dbReference>
<dbReference type="AlphaFoldDB" id="A0A6S7KAW0"/>
<sequence length="543" mass="62327">MGDEKQEKHTESTTVPTIVAEPDTTFSRYQIDEFKKSRKKQIPYEKLDFTIYKPSGNMTAFWTSEERLILWIETFYFRYSTGLKENTRLSARWEEQEVANDPSKCEKIILNISYSGSHSKESIITITVYVSTGRIQIQGKFLNEWGNTEFDTLLKIIDSGIKINLETSRQSLEHFINEVMKENENTKKPKTINSTTEIPSTCNEAQAPHTPKQSNTNEQDSIMTPREKSFSTFKTQVACLESDVVQFTQDITKSMEEIIESIQKKDNNLIMMQEKIEKSELNAKLMKQSISDLTLKQYEQEEEIGKLRHTIKNQQHEIQHLKTKLSTITEHRQSKPDSLPNELSNDQPPTIAEEQHNSSPSAPPTQQISCSLPTDNPFSILTDEAEPDGPTPENVNSADHPKESTKYQNSDMKTYTNETIIMCDSNGRMLNTRRLCPDSSCSYIRCPTLLQAKEIIDTAIFTEPKTIILHCGTNDMEKSEENSKIYSDMLNVVDTTTKKYPECKIILSSILPRMGDHHNRINEINKKIKEECSKKPNRLLCRP</sequence>
<dbReference type="Proteomes" id="UP001152795">
    <property type="component" value="Unassembled WGS sequence"/>
</dbReference>
<evidence type="ECO:0000313" key="3">
    <source>
        <dbReference type="EMBL" id="CAB4039090.1"/>
    </source>
</evidence>
<dbReference type="InterPro" id="IPR036514">
    <property type="entry name" value="SGNH_hydro_sf"/>
</dbReference>
<dbReference type="Gene3D" id="3.40.50.1110">
    <property type="entry name" value="SGNH hydrolase"/>
    <property type="match status" value="1"/>
</dbReference>
<evidence type="ECO:0000256" key="1">
    <source>
        <dbReference type="SAM" id="Coils"/>
    </source>
</evidence>
<accession>A0A6S7KAW0</accession>
<evidence type="ECO:0000313" key="4">
    <source>
        <dbReference type="Proteomes" id="UP001152795"/>
    </source>
</evidence>
<feature type="coiled-coil region" evidence="1">
    <location>
        <begin position="262"/>
        <end position="324"/>
    </location>
</feature>
<comment type="caution">
    <text evidence="3">The sequence shown here is derived from an EMBL/GenBank/DDBJ whole genome shotgun (WGS) entry which is preliminary data.</text>
</comment>
<keyword evidence="4" id="KW-1185">Reference proteome</keyword>
<feature type="compositionally biased region" description="Polar residues" evidence="2">
    <location>
        <begin position="211"/>
        <end position="221"/>
    </location>
</feature>
<protein>
    <submittedName>
        <fullName evidence="3">Uncharacterized protein</fullName>
    </submittedName>
</protein>
<organism evidence="3 4">
    <name type="scientific">Paramuricea clavata</name>
    <name type="common">Red gorgonian</name>
    <name type="synonym">Violescent sea-whip</name>
    <dbReference type="NCBI Taxonomy" id="317549"/>
    <lineage>
        <taxon>Eukaryota</taxon>
        <taxon>Metazoa</taxon>
        <taxon>Cnidaria</taxon>
        <taxon>Anthozoa</taxon>
        <taxon>Octocorallia</taxon>
        <taxon>Malacalcyonacea</taxon>
        <taxon>Plexauridae</taxon>
        <taxon>Paramuricea</taxon>
    </lineage>
</organism>
<name>A0A6S7KAW0_PARCT</name>
<proteinExistence type="predicted"/>
<gene>
    <name evidence="3" type="ORF">PACLA_8A013453</name>
</gene>
<feature type="compositionally biased region" description="Polar residues" evidence="2">
    <location>
        <begin position="191"/>
        <end position="204"/>
    </location>
</feature>
<reference evidence="3" key="1">
    <citation type="submission" date="2020-04" db="EMBL/GenBank/DDBJ databases">
        <authorList>
            <person name="Alioto T."/>
            <person name="Alioto T."/>
            <person name="Gomez Garrido J."/>
        </authorList>
    </citation>
    <scope>NUCLEOTIDE SEQUENCE</scope>
    <source>
        <strain evidence="3">A484AB</strain>
    </source>
</reference>